<accession>A0AAP7ZI33</accession>
<dbReference type="EMBL" id="NCTK01000002">
    <property type="protein sequence ID" value="OYQ09380.1"/>
    <property type="molecule type" value="Genomic_DNA"/>
</dbReference>
<proteinExistence type="predicted"/>
<evidence type="ECO:0000256" key="1">
    <source>
        <dbReference type="SAM" id="MobiDB-lite"/>
    </source>
</evidence>
<reference evidence="2 3" key="1">
    <citation type="submission" date="2017-04" db="EMBL/GenBank/DDBJ databases">
        <title>Genome Announcement: Closed genomes of Ralstonia solanacearum strains K60, UW551, and UW700.</title>
        <authorList>
            <person name="Hayes M."/>
            <person name="Macintyre A.M."/>
            <person name="Allen C."/>
        </authorList>
    </citation>
    <scope>NUCLEOTIDE SEQUENCE [LARGE SCALE GENOMIC DNA]</scope>
    <source>
        <strain evidence="2 3">UW25</strain>
    </source>
</reference>
<evidence type="ECO:0000313" key="2">
    <source>
        <dbReference type="EMBL" id="OYQ09380.1"/>
    </source>
</evidence>
<gene>
    <name evidence="2" type="ORF">B7R77_20875</name>
</gene>
<evidence type="ECO:0000313" key="3">
    <source>
        <dbReference type="Proteomes" id="UP000216164"/>
    </source>
</evidence>
<organism evidence="2 3">
    <name type="scientific">Ralstonia solanacearum K60</name>
    <dbReference type="NCBI Taxonomy" id="1091042"/>
    <lineage>
        <taxon>Bacteria</taxon>
        <taxon>Pseudomonadati</taxon>
        <taxon>Pseudomonadota</taxon>
        <taxon>Betaproteobacteria</taxon>
        <taxon>Burkholderiales</taxon>
        <taxon>Burkholderiaceae</taxon>
        <taxon>Ralstonia</taxon>
        <taxon>Ralstonia solanacearum species complex</taxon>
    </lineage>
</organism>
<protein>
    <submittedName>
        <fullName evidence="2">Uncharacterized protein</fullName>
    </submittedName>
</protein>
<dbReference type="AlphaFoldDB" id="A0AAP7ZI33"/>
<name>A0AAP7ZI33_RALSL</name>
<dbReference type="Proteomes" id="UP000216164">
    <property type="component" value="Unassembled WGS sequence"/>
</dbReference>
<dbReference type="RefSeq" id="WP_094394897.1">
    <property type="nucleotide sequence ID" value="NZ_NCTK01000002.1"/>
</dbReference>
<feature type="region of interest" description="Disordered" evidence="1">
    <location>
        <begin position="112"/>
        <end position="135"/>
    </location>
</feature>
<comment type="caution">
    <text evidence="2">The sequence shown here is derived from an EMBL/GenBank/DDBJ whole genome shotgun (WGS) entry which is preliminary data.</text>
</comment>
<sequence>MDLYDNAEALLRILREPRRNKYFYGKRMDVQHFQMEQDYGKLKQWLLNRLTLGKGVLCGLNVTVSGGRVCVDPGVAIDGLGREIIVPLRYCMDPVVVDDGCCGMHAPKTTPAPTPTIAPRRDATSLPAPAPAPAPAPNSVVDGLFTLWLCYRECLTDQQPVMVSECGTRDECAAGTIVETFCLKFGQGMAPPLGDPDWCAKLWDTGTNQLAIDVPADQQAVAKAATNSRHHLLCELLDDNCVPMDGDPCVPLALVQVKDSQVTLEECLVRPRIYSNQRLLDLILCLADKIDDCCGNHAPTPTPAPTLLHVRGIEFLGFNNQVVGILKSPDKPVELHTQIAAIRVTFDKALATAGAKAPNVAGLGDPNFKTHNVQLRVSPELAKQLGTPFVASKLSMEDTQAFRLNFEPGTRLINQDGRWPPGLRIDCEIFLRGTANADGPELADVDGLALDGEPHPPAGGLLSGDDVAGGDFTAQFTVLIQG</sequence>